<dbReference type="GO" id="GO:0004400">
    <property type="term" value="F:histidinol-phosphate transaminase activity"/>
    <property type="evidence" value="ECO:0007669"/>
    <property type="project" value="UniProtKB-UniRule"/>
</dbReference>
<dbReference type="PANTHER" id="PTHR42885">
    <property type="entry name" value="HISTIDINOL-PHOSPHATE AMINOTRANSFERASE-RELATED"/>
    <property type="match status" value="1"/>
</dbReference>
<comment type="caution">
    <text evidence="9">The sequence shown here is derived from an EMBL/GenBank/DDBJ whole genome shotgun (WGS) entry which is preliminary data.</text>
</comment>
<dbReference type="EMBL" id="LHXQ01000052">
    <property type="protein sequence ID" value="KXA94368.1"/>
    <property type="molecule type" value="Genomic_DNA"/>
</dbReference>
<dbReference type="CDD" id="cd00609">
    <property type="entry name" value="AAT_like"/>
    <property type="match status" value="1"/>
</dbReference>
<feature type="domain" description="Aminotransferase class I/classII large" evidence="8">
    <location>
        <begin position="29"/>
        <end position="350"/>
    </location>
</feature>
<dbReference type="PATRIC" id="fig|1698266.3.peg.672"/>
<evidence type="ECO:0000256" key="1">
    <source>
        <dbReference type="ARBA" id="ARBA00001933"/>
    </source>
</evidence>
<evidence type="ECO:0000256" key="2">
    <source>
        <dbReference type="ARBA" id="ARBA00022576"/>
    </source>
</evidence>
<evidence type="ECO:0000256" key="4">
    <source>
        <dbReference type="ARBA" id="ARBA00022679"/>
    </source>
</evidence>
<dbReference type="AlphaFoldDB" id="A0A133UJH3"/>
<feature type="modified residue" description="N6-(pyridoxal phosphate)lysine" evidence="7">
    <location>
        <position position="213"/>
    </location>
</feature>
<evidence type="ECO:0000256" key="7">
    <source>
        <dbReference type="HAMAP-Rule" id="MF_01023"/>
    </source>
</evidence>
<dbReference type="EC" id="2.6.1.9" evidence="7"/>
<proteinExistence type="inferred from homology"/>
<keyword evidence="2 7" id="KW-0032">Aminotransferase</keyword>
<dbReference type="GO" id="GO:0000105">
    <property type="term" value="P:L-histidine biosynthetic process"/>
    <property type="evidence" value="ECO:0007669"/>
    <property type="project" value="UniProtKB-UniRule"/>
</dbReference>
<evidence type="ECO:0000256" key="5">
    <source>
        <dbReference type="ARBA" id="ARBA00022898"/>
    </source>
</evidence>
<dbReference type="NCBIfam" id="TIGR01141">
    <property type="entry name" value="hisC"/>
    <property type="match status" value="1"/>
</dbReference>
<dbReference type="InterPro" id="IPR015422">
    <property type="entry name" value="PyrdxlP-dep_Trfase_small"/>
</dbReference>
<name>A0A133UJH3_9EURY</name>
<reference evidence="9 10" key="1">
    <citation type="journal article" date="2016" name="Sci. Rep.">
        <title>Metabolic traits of an uncultured archaeal lineage -MSBL1- from brine pools of the Red Sea.</title>
        <authorList>
            <person name="Mwirichia R."/>
            <person name="Alam I."/>
            <person name="Rashid M."/>
            <person name="Vinu M."/>
            <person name="Ba-Alawi W."/>
            <person name="Anthony Kamau A."/>
            <person name="Kamanda Ngugi D."/>
            <person name="Goker M."/>
            <person name="Klenk H.P."/>
            <person name="Bajic V."/>
            <person name="Stingl U."/>
        </authorList>
    </citation>
    <scope>NUCLEOTIDE SEQUENCE [LARGE SCALE GENOMIC DNA]</scope>
    <source>
        <strain evidence="9">SCGC-AAA259I07</strain>
    </source>
</reference>
<dbReference type="InterPro" id="IPR005861">
    <property type="entry name" value="HisP_aminotrans"/>
</dbReference>
<comment type="pathway">
    <text evidence="7">Amino-acid biosynthesis; L-histidine biosynthesis; L-histidine from 5-phospho-alpha-D-ribose 1-diphosphate: step 7/9.</text>
</comment>
<comment type="catalytic activity">
    <reaction evidence="7">
        <text>L-histidinol phosphate + 2-oxoglutarate = 3-(imidazol-4-yl)-2-oxopropyl phosphate + L-glutamate</text>
        <dbReference type="Rhea" id="RHEA:23744"/>
        <dbReference type="ChEBI" id="CHEBI:16810"/>
        <dbReference type="ChEBI" id="CHEBI:29985"/>
        <dbReference type="ChEBI" id="CHEBI:57766"/>
        <dbReference type="ChEBI" id="CHEBI:57980"/>
        <dbReference type="EC" id="2.6.1.9"/>
    </reaction>
</comment>
<evidence type="ECO:0000313" key="9">
    <source>
        <dbReference type="EMBL" id="KXA94368.1"/>
    </source>
</evidence>
<evidence type="ECO:0000259" key="8">
    <source>
        <dbReference type="Pfam" id="PF00155"/>
    </source>
</evidence>
<keyword evidence="3 7" id="KW-0028">Amino-acid biosynthesis</keyword>
<keyword evidence="5 7" id="KW-0663">Pyridoxal phosphate</keyword>
<evidence type="ECO:0000256" key="3">
    <source>
        <dbReference type="ARBA" id="ARBA00022605"/>
    </source>
</evidence>
<keyword evidence="6 7" id="KW-0368">Histidine biosynthesis</keyword>
<dbReference type="Gene3D" id="3.40.640.10">
    <property type="entry name" value="Type I PLP-dependent aspartate aminotransferase-like (Major domain)"/>
    <property type="match status" value="1"/>
</dbReference>
<keyword evidence="10" id="KW-1185">Reference proteome</keyword>
<organism evidence="9 10">
    <name type="scientific">candidate division MSBL1 archaeon SCGC-AAA259I07</name>
    <dbReference type="NCBI Taxonomy" id="1698266"/>
    <lineage>
        <taxon>Archaea</taxon>
        <taxon>Methanobacteriati</taxon>
        <taxon>Methanobacteriota</taxon>
        <taxon>candidate division MSBL1</taxon>
    </lineage>
</organism>
<keyword evidence="4 7" id="KW-0808">Transferase</keyword>
<evidence type="ECO:0000256" key="6">
    <source>
        <dbReference type="ARBA" id="ARBA00023102"/>
    </source>
</evidence>
<dbReference type="Proteomes" id="UP000070155">
    <property type="component" value="Unassembled WGS sequence"/>
</dbReference>
<dbReference type="HAMAP" id="MF_01023">
    <property type="entry name" value="HisC_aminotrans_2"/>
    <property type="match status" value="1"/>
</dbReference>
<dbReference type="InterPro" id="IPR015424">
    <property type="entry name" value="PyrdxlP-dep_Trfase"/>
</dbReference>
<dbReference type="InterPro" id="IPR004839">
    <property type="entry name" value="Aminotransferase_I/II_large"/>
</dbReference>
<dbReference type="InterPro" id="IPR015421">
    <property type="entry name" value="PyrdxlP-dep_Trfase_major"/>
</dbReference>
<comment type="similarity">
    <text evidence="7">Belongs to the class-II pyridoxal-phosphate-dependent aminotransferase family. Histidinol-phosphate aminotransferase subfamily.</text>
</comment>
<comment type="cofactor">
    <cofactor evidence="1 7">
        <name>pyridoxal 5'-phosphate</name>
        <dbReference type="ChEBI" id="CHEBI:597326"/>
    </cofactor>
</comment>
<dbReference type="UniPathway" id="UPA00031">
    <property type="reaction ID" value="UER00012"/>
</dbReference>
<dbReference type="PANTHER" id="PTHR42885:SF2">
    <property type="entry name" value="HISTIDINOL-PHOSPHATE AMINOTRANSFERASE"/>
    <property type="match status" value="1"/>
</dbReference>
<gene>
    <name evidence="7" type="primary">hisC</name>
    <name evidence="9" type="ORF">AKJ36_02995</name>
</gene>
<dbReference type="GO" id="GO:0030170">
    <property type="term" value="F:pyridoxal phosphate binding"/>
    <property type="evidence" value="ECO:0007669"/>
    <property type="project" value="InterPro"/>
</dbReference>
<dbReference type="Pfam" id="PF00155">
    <property type="entry name" value="Aminotran_1_2"/>
    <property type="match status" value="1"/>
</dbReference>
<dbReference type="SUPFAM" id="SSF53383">
    <property type="entry name" value="PLP-dependent transferases"/>
    <property type="match status" value="1"/>
</dbReference>
<accession>A0A133UJH3</accession>
<protein>
    <recommendedName>
        <fullName evidence="7">Histidinol-phosphate aminotransferase</fullName>
        <ecNumber evidence="7">2.6.1.9</ecNumber>
    </recommendedName>
    <alternativeName>
        <fullName evidence="7">Imidazole acetol-phosphate transaminase</fullName>
    </alternativeName>
</protein>
<evidence type="ECO:0000313" key="10">
    <source>
        <dbReference type="Proteomes" id="UP000070155"/>
    </source>
</evidence>
<sequence>MQVISERVQKMIQEGLAYPLAQSSKEEKDFIKLCSNENPFGPSPMAIEAIKSEAEKVGEYPESSSIELKEAIGEYLDINPVHISVGNGSDEVMDMVCKATMNPGDKALIPIPSFSQYELICRINAMDPNFVYLEDYQWNIESLLEKTRDCRAIFIGRPNNPTGNSIDDEDLEMLLETEKLVIVDEAYGEFSDYTVVDWIEGYENLIVLRTFSKMFGLAGLRVGYGISSKEIIEAMERVRSPFNVNRIAQKAAIAALKDKEFVGKARETILNERNYLQRELESLGFKTLPSDANFIMTSPKPLGMNATDVCNYLNREGILIRNLSGFRGIESDWVRITVGRPKQNKRLIKTLEELIEG</sequence>
<dbReference type="Gene3D" id="3.90.1150.10">
    <property type="entry name" value="Aspartate Aminotransferase, domain 1"/>
    <property type="match status" value="1"/>
</dbReference>